<proteinExistence type="inferred from homology"/>
<organism evidence="3 4">
    <name type="scientific">Pontiella desulfatans</name>
    <dbReference type="NCBI Taxonomy" id="2750659"/>
    <lineage>
        <taxon>Bacteria</taxon>
        <taxon>Pseudomonadati</taxon>
        <taxon>Kiritimatiellota</taxon>
        <taxon>Kiritimatiellia</taxon>
        <taxon>Kiritimatiellales</taxon>
        <taxon>Pontiellaceae</taxon>
        <taxon>Pontiella</taxon>
    </lineage>
</organism>
<dbReference type="AlphaFoldDB" id="A0A6C2U3B5"/>
<accession>A0A6C2U3B5</accession>
<dbReference type="PIRSF" id="PIRSF000883">
    <property type="entry name" value="Pesterase_MJ0912"/>
    <property type="match status" value="1"/>
</dbReference>
<comment type="similarity">
    <text evidence="1">Belongs to the metallophosphoesterase superfamily. YfcE family.</text>
</comment>
<dbReference type="Gene3D" id="3.60.21.10">
    <property type="match status" value="1"/>
</dbReference>
<dbReference type="GO" id="GO:0016791">
    <property type="term" value="F:phosphatase activity"/>
    <property type="evidence" value="ECO:0007669"/>
    <property type="project" value="TreeGrafter"/>
</dbReference>
<sequence>MKYAILGDIHANLEALKAVLKDADEQGVTHYACTGDVVGYNADPKACLQMIRTLKCKIVQGNHDYYAACNESMELFTPMAQKSIRWTRKQLSPFERKHLRHLPLIIDIENFTIVHSSLSNPHRWNYIFKRKAADSNFRNQFNQVCFFGHTHVPLAFVKGTSIEKGFYETLEVKPGFQYLVNVGSVGQPRDRNPKSAYVIYDLDNQLITIRRIEYDMTETQKKIRAAGLPFRNALRLANGR</sequence>
<name>A0A6C2U3B5_PONDE</name>
<dbReference type="InterPro" id="IPR024654">
    <property type="entry name" value="Calcineurin-like_PHP_lpxH"/>
</dbReference>
<evidence type="ECO:0000256" key="1">
    <source>
        <dbReference type="ARBA" id="ARBA00008950"/>
    </source>
</evidence>
<dbReference type="EMBL" id="CAAHFG010000001">
    <property type="protein sequence ID" value="VGO14383.1"/>
    <property type="molecule type" value="Genomic_DNA"/>
</dbReference>
<gene>
    <name evidence="3" type="ORF">PDESU_02944</name>
</gene>
<dbReference type="InterPro" id="IPR029052">
    <property type="entry name" value="Metallo-depent_PP-like"/>
</dbReference>
<dbReference type="CDD" id="cd00838">
    <property type="entry name" value="MPP_superfamily"/>
    <property type="match status" value="1"/>
</dbReference>
<protein>
    <recommendedName>
        <fullName evidence="2">Calcineurin-like phosphoesterase domain-containing protein</fullName>
    </recommendedName>
</protein>
<dbReference type="PANTHER" id="PTHR42850">
    <property type="entry name" value="METALLOPHOSPHOESTERASE"/>
    <property type="match status" value="1"/>
</dbReference>
<reference evidence="3 4" key="1">
    <citation type="submission" date="2019-04" db="EMBL/GenBank/DDBJ databases">
        <authorList>
            <person name="Van Vliet M D."/>
        </authorList>
    </citation>
    <scope>NUCLEOTIDE SEQUENCE [LARGE SCALE GENOMIC DNA]</scope>
    <source>
        <strain evidence="3 4">F1</strain>
    </source>
</reference>
<feature type="domain" description="Calcineurin-like phosphoesterase" evidence="2">
    <location>
        <begin position="1"/>
        <end position="204"/>
    </location>
</feature>
<evidence type="ECO:0000313" key="3">
    <source>
        <dbReference type="EMBL" id="VGO14383.1"/>
    </source>
</evidence>
<dbReference type="SUPFAM" id="SSF56300">
    <property type="entry name" value="Metallo-dependent phosphatases"/>
    <property type="match status" value="1"/>
</dbReference>
<dbReference type="RefSeq" id="WP_136079868.1">
    <property type="nucleotide sequence ID" value="NZ_CAAHFG010000001.1"/>
</dbReference>
<dbReference type="InterPro" id="IPR011152">
    <property type="entry name" value="Pesterase_MJ0912"/>
</dbReference>
<dbReference type="PANTHER" id="PTHR42850:SF2">
    <property type="entry name" value="BLL5683 PROTEIN"/>
    <property type="match status" value="1"/>
</dbReference>
<evidence type="ECO:0000313" key="4">
    <source>
        <dbReference type="Proteomes" id="UP000366872"/>
    </source>
</evidence>
<dbReference type="Pfam" id="PF12850">
    <property type="entry name" value="Metallophos_2"/>
    <property type="match status" value="1"/>
</dbReference>
<dbReference type="Proteomes" id="UP000366872">
    <property type="component" value="Unassembled WGS sequence"/>
</dbReference>
<dbReference type="InterPro" id="IPR050126">
    <property type="entry name" value="Ap4A_hydrolase"/>
</dbReference>
<evidence type="ECO:0000259" key="2">
    <source>
        <dbReference type="Pfam" id="PF12850"/>
    </source>
</evidence>
<dbReference type="GO" id="GO:0005737">
    <property type="term" value="C:cytoplasm"/>
    <property type="evidence" value="ECO:0007669"/>
    <property type="project" value="TreeGrafter"/>
</dbReference>
<keyword evidence="4" id="KW-1185">Reference proteome</keyword>